<name>A0A5E4LXD9_9ARCH</name>
<accession>A0A5E4LXD9</accession>
<dbReference type="Proteomes" id="UP000789941">
    <property type="component" value="Unassembled WGS sequence"/>
</dbReference>
<gene>
    <name evidence="4" type="ORF">LFW2832_01025</name>
</gene>
<keyword evidence="2 4" id="KW-0689">Ribosomal protein</keyword>
<comment type="similarity">
    <text evidence="1">Belongs to the eukaryotic ribosomal protein eL21 family.</text>
</comment>
<evidence type="ECO:0000313" key="4">
    <source>
        <dbReference type="EMBL" id="VVC04536.1"/>
    </source>
</evidence>
<evidence type="ECO:0000256" key="2">
    <source>
        <dbReference type="ARBA" id="ARBA00022980"/>
    </source>
</evidence>
<evidence type="ECO:0000256" key="3">
    <source>
        <dbReference type="ARBA" id="ARBA00023274"/>
    </source>
</evidence>
<evidence type="ECO:0000256" key="1">
    <source>
        <dbReference type="ARBA" id="ARBA00008427"/>
    </source>
</evidence>
<dbReference type="Pfam" id="PF01157">
    <property type="entry name" value="Ribosomal_L21e"/>
    <property type="match status" value="1"/>
</dbReference>
<sequence length="91" mass="10109">MVKASKGAFNRRTRKLKGKSRISVAKLVQTFKVGDRVIISPMAKYKGLPHLRYTGKHGTVIEKRGRGYVVEVGDFKTTKAIVVGAVHLKLM</sequence>
<organism evidence="4 5">
    <name type="scientific">Candidatus Bilamarchaeum dharawalense</name>
    <dbReference type="NCBI Taxonomy" id="2885759"/>
    <lineage>
        <taxon>Archaea</taxon>
        <taxon>Candidatus Micrarchaeota</taxon>
        <taxon>Candidatus Micrarchaeia</taxon>
        <taxon>Candidatus Anstonellales</taxon>
        <taxon>Candidatus Bilamarchaeaceae</taxon>
        <taxon>Candidatus Bilamarchaeum</taxon>
    </lineage>
</organism>
<evidence type="ECO:0000313" key="5">
    <source>
        <dbReference type="Proteomes" id="UP000789941"/>
    </source>
</evidence>
<dbReference type="InterPro" id="IPR008991">
    <property type="entry name" value="Translation_prot_SH3-like_sf"/>
</dbReference>
<dbReference type="GO" id="GO:0006412">
    <property type="term" value="P:translation"/>
    <property type="evidence" value="ECO:0007669"/>
    <property type="project" value="InterPro"/>
</dbReference>
<keyword evidence="3" id="KW-0687">Ribonucleoprotein</keyword>
<reference evidence="4 5" key="1">
    <citation type="submission" date="2019-08" db="EMBL/GenBank/DDBJ databases">
        <authorList>
            <person name="Vazquez-Campos X."/>
        </authorList>
    </citation>
    <scope>NUCLEOTIDE SEQUENCE [LARGE SCALE GENOMIC DNA]</scope>
    <source>
        <strain evidence="4">LFW-283_2</strain>
    </source>
</reference>
<protein>
    <submittedName>
        <fullName evidence="4">50S ribosomal protein L21e</fullName>
    </submittedName>
</protein>
<dbReference type="InterPro" id="IPR001147">
    <property type="entry name" value="Ribosomal_eL21"/>
</dbReference>
<dbReference type="AlphaFoldDB" id="A0A5E4LXD9"/>
<comment type="caution">
    <text evidence="4">The sequence shown here is derived from an EMBL/GenBank/DDBJ whole genome shotgun (WGS) entry which is preliminary data.</text>
</comment>
<dbReference type="EMBL" id="CABMJJ010000009">
    <property type="protein sequence ID" value="VVC04536.1"/>
    <property type="molecule type" value="Genomic_DNA"/>
</dbReference>
<dbReference type="InterPro" id="IPR036948">
    <property type="entry name" value="Ribosomal_eL21_sf"/>
</dbReference>
<proteinExistence type="inferred from homology"/>
<dbReference type="Gene3D" id="2.30.30.70">
    <property type="entry name" value="Ribosomal protein L21"/>
    <property type="match status" value="1"/>
</dbReference>
<dbReference type="SUPFAM" id="SSF50104">
    <property type="entry name" value="Translation proteins SH3-like domain"/>
    <property type="match status" value="1"/>
</dbReference>
<dbReference type="GO" id="GO:0003735">
    <property type="term" value="F:structural constituent of ribosome"/>
    <property type="evidence" value="ECO:0007669"/>
    <property type="project" value="InterPro"/>
</dbReference>
<dbReference type="GO" id="GO:0005840">
    <property type="term" value="C:ribosome"/>
    <property type="evidence" value="ECO:0007669"/>
    <property type="project" value="UniProtKB-KW"/>
</dbReference>
<dbReference type="GO" id="GO:1990904">
    <property type="term" value="C:ribonucleoprotein complex"/>
    <property type="evidence" value="ECO:0007669"/>
    <property type="project" value="UniProtKB-KW"/>
</dbReference>